<gene>
    <name evidence="1" type="ORF">GGD55_002308</name>
</gene>
<dbReference type="Proteomes" id="UP000585507">
    <property type="component" value="Unassembled WGS sequence"/>
</dbReference>
<accession>A0A7W8UA19</accession>
<sequence length="48" mass="5500">MKWISADLIGGSTPRMRNSVDVMVNMTTLYVDTPEALHELPRQQVELR</sequence>
<name>A0A7W8UA19_9HYPH</name>
<dbReference type="RefSeq" id="WP_154663270.1">
    <property type="nucleotide sequence ID" value="NZ_JACHBK010000005.1"/>
</dbReference>
<keyword evidence="2" id="KW-1185">Reference proteome</keyword>
<protein>
    <submittedName>
        <fullName evidence="1">Uncharacterized protein</fullName>
    </submittedName>
</protein>
<dbReference type="EMBL" id="JACHBK010000005">
    <property type="protein sequence ID" value="MBB5535604.1"/>
    <property type="molecule type" value="Genomic_DNA"/>
</dbReference>
<proteinExistence type="predicted"/>
<evidence type="ECO:0000313" key="1">
    <source>
        <dbReference type="EMBL" id="MBB5535604.1"/>
    </source>
</evidence>
<dbReference type="AlphaFoldDB" id="A0A7W8UA19"/>
<reference evidence="1 2" key="1">
    <citation type="submission" date="2020-08" db="EMBL/GenBank/DDBJ databases">
        <title>Genomic Encyclopedia of Type Strains, Phase IV (KMG-V): Genome sequencing to study the core and pangenomes of soil and plant-associated prokaryotes.</title>
        <authorList>
            <person name="Whitman W."/>
        </authorList>
    </citation>
    <scope>NUCLEOTIDE SEQUENCE [LARGE SCALE GENOMIC DNA]</scope>
    <source>
        <strain evidence="1 2">SEMIA 4084</strain>
    </source>
</reference>
<evidence type="ECO:0000313" key="2">
    <source>
        <dbReference type="Proteomes" id="UP000585507"/>
    </source>
</evidence>
<comment type="caution">
    <text evidence="1">The sequence shown here is derived from an EMBL/GenBank/DDBJ whole genome shotgun (WGS) entry which is preliminary data.</text>
</comment>
<organism evidence="1 2">
    <name type="scientific">Rhizobium giardinii</name>
    <dbReference type="NCBI Taxonomy" id="56731"/>
    <lineage>
        <taxon>Bacteria</taxon>
        <taxon>Pseudomonadati</taxon>
        <taxon>Pseudomonadota</taxon>
        <taxon>Alphaproteobacteria</taxon>
        <taxon>Hyphomicrobiales</taxon>
        <taxon>Rhizobiaceae</taxon>
        <taxon>Rhizobium/Agrobacterium group</taxon>
        <taxon>Rhizobium</taxon>
    </lineage>
</organism>